<keyword evidence="4 6" id="KW-0472">Membrane</keyword>
<keyword evidence="2 6" id="KW-0812">Transmembrane</keyword>
<dbReference type="Proteomes" id="UP001299970">
    <property type="component" value="Unassembled WGS sequence"/>
</dbReference>
<feature type="domain" description="ABC transmembrane type-2" evidence="7">
    <location>
        <begin position="33"/>
        <end position="267"/>
    </location>
</feature>
<dbReference type="Pfam" id="PF01061">
    <property type="entry name" value="ABC2_membrane"/>
    <property type="match status" value="1"/>
</dbReference>
<dbReference type="InterPro" id="IPR013525">
    <property type="entry name" value="ABC2_TM"/>
</dbReference>
<keyword evidence="6" id="KW-0813">Transport</keyword>
<dbReference type="InterPro" id="IPR000412">
    <property type="entry name" value="ABC_2_transport"/>
</dbReference>
<dbReference type="EMBL" id="JAKXMK010000013">
    <property type="protein sequence ID" value="MCH6167463.1"/>
    <property type="molecule type" value="Genomic_DNA"/>
</dbReference>
<keyword evidence="3 6" id="KW-1133">Transmembrane helix</keyword>
<evidence type="ECO:0000313" key="9">
    <source>
        <dbReference type="Proteomes" id="UP001299970"/>
    </source>
</evidence>
<comment type="subcellular location">
    <subcellularLocation>
        <location evidence="6">Cell membrane</location>
        <topology evidence="6">Multi-pass membrane protein</topology>
    </subcellularLocation>
    <subcellularLocation>
        <location evidence="1">Membrane</location>
        <topology evidence="1">Multi-pass membrane protein</topology>
    </subcellularLocation>
</comment>
<dbReference type="InterPro" id="IPR051784">
    <property type="entry name" value="Nod_factor_ABC_transporter"/>
</dbReference>
<reference evidence="8 9" key="1">
    <citation type="submission" date="2022-03" db="EMBL/GenBank/DDBJ databases">
        <title>Pseudonocardia alaer sp. nov., a novel actinomycete isolated from reed forest soil.</title>
        <authorList>
            <person name="Wang L."/>
        </authorList>
    </citation>
    <scope>NUCLEOTIDE SEQUENCE [LARGE SCALE GENOMIC DNA]</scope>
    <source>
        <strain evidence="8 9">Y-16303</strain>
    </source>
</reference>
<feature type="transmembrane region" description="Helical" evidence="6">
    <location>
        <begin position="144"/>
        <end position="172"/>
    </location>
</feature>
<proteinExistence type="inferred from homology"/>
<evidence type="ECO:0000256" key="1">
    <source>
        <dbReference type="ARBA" id="ARBA00004141"/>
    </source>
</evidence>
<gene>
    <name evidence="8" type="ORF">MMF94_17390</name>
</gene>
<feature type="transmembrane region" description="Helical" evidence="6">
    <location>
        <begin position="246"/>
        <end position="265"/>
    </location>
</feature>
<dbReference type="PROSITE" id="PS51012">
    <property type="entry name" value="ABC_TM2"/>
    <property type="match status" value="1"/>
</dbReference>
<protein>
    <recommendedName>
        <fullName evidence="6">Transport permease protein</fullName>
    </recommendedName>
</protein>
<keyword evidence="9" id="KW-1185">Reference proteome</keyword>
<evidence type="ECO:0000313" key="8">
    <source>
        <dbReference type="EMBL" id="MCH6167463.1"/>
    </source>
</evidence>
<feature type="transmembrane region" description="Helical" evidence="6">
    <location>
        <begin position="184"/>
        <end position="205"/>
    </location>
</feature>
<comment type="caution">
    <text evidence="8">The sequence shown here is derived from an EMBL/GenBank/DDBJ whole genome shotgun (WGS) entry which is preliminary data.</text>
</comment>
<feature type="transmembrane region" description="Helical" evidence="6">
    <location>
        <begin position="110"/>
        <end position="138"/>
    </location>
</feature>
<dbReference type="PANTHER" id="PTHR43229">
    <property type="entry name" value="NODULATION PROTEIN J"/>
    <property type="match status" value="1"/>
</dbReference>
<dbReference type="RefSeq" id="WP_241037857.1">
    <property type="nucleotide sequence ID" value="NZ_BAAAJF010000005.1"/>
</dbReference>
<dbReference type="InterPro" id="IPR047817">
    <property type="entry name" value="ABC2_TM_bact-type"/>
</dbReference>
<accession>A0ABS9TG40</accession>
<evidence type="ECO:0000256" key="5">
    <source>
        <dbReference type="ARBA" id="ARBA00023251"/>
    </source>
</evidence>
<organism evidence="8 9">
    <name type="scientific">Pseudonocardia alaniniphila</name>
    <dbReference type="NCBI Taxonomy" id="75291"/>
    <lineage>
        <taxon>Bacteria</taxon>
        <taxon>Bacillati</taxon>
        <taxon>Actinomycetota</taxon>
        <taxon>Actinomycetes</taxon>
        <taxon>Pseudonocardiales</taxon>
        <taxon>Pseudonocardiaceae</taxon>
        <taxon>Pseudonocardia</taxon>
    </lineage>
</organism>
<feature type="transmembrane region" description="Helical" evidence="6">
    <location>
        <begin position="33"/>
        <end position="56"/>
    </location>
</feature>
<evidence type="ECO:0000259" key="7">
    <source>
        <dbReference type="PROSITE" id="PS51012"/>
    </source>
</evidence>
<evidence type="ECO:0000256" key="2">
    <source>
        <dbReference type="ARBA" id="ARBA00022692"/>
    </source>
</evidence>
<keyword evidence="6" id="KW-1003">Cell membrane</keyword>
<evidence type="ECO:0000256" key="4">
    <source>
        <dbReference type="ARBA" id="ARBA00023136"/>
    </source>
</evidence>
<sequence length="269" mass="28183">MSTIPMAPTRSRPAVDGAAAAARVLLKLRHDPAGIVITLSAPVVLVLVFGYIFGSAIAVPGSGDYREFLVPGLFATTAFNIIPSMITMARDSGRGVVDRFRSMPISRVAVPFGQAAATVVYGVLCLLLMAVCGLLVGWRIQTGIAPALAALGLLVAFQFAATWIGMFLGLLIGKEETAGQLSALVLPVVMLSNVFVPTAGMPAWLRTIADWNPVSALAAAVRELCGNPTAPTNGAWPLEHPVVASLGWTALLLLVFVPLCTARYARPHA</sequence>
<comment type="similarity">
    <text evidence="6">Belongs to the ABC-2 integral membrane protein family.</text>
</comment>
<dbReference type="PANTHER" id="PTHR43229:SF2">
    <property type="entry name" value="NODULATION PROTEIN J"/>
    <property type="match status" value="1"/>
</dbReference>
<dbReference type="PIRSF" id="PIRSF006648">
    <property type="entry name" value="DrrB"/>
    <property type="match status" value="1"/>
</dbReference>
<evidence type="ECO:0000256" key="6">
    <source>
        <dbReference type="RuleBase" id="RU361157"/>
    </source>
</evidence>
<name>A0ABS9TG40_9PSEU</name>
<keyword evidence="5" id="KW-0046">Antibiotic resistance</keyword>
<feature type="transmembrane region" description="Helical" evidence="6">
    <location>
        <begin position="68"/>
        <end position="89"/>
    </location>
</feature>
<evidence type="ECO:0000256" key="3">
    <source>
        <dbReference type="ARBA" id="ARBA00022989"/>
    </source>
</evidence>